<evidence type="ECO:0000313" key="3">
    <source>
        <dbReference type="EMBL" id="CUQ05344.1"/>
    </source>
</evidence>
<protein>
    <submittedName>
        <fullName evidence="3">ComEA protein</fullName>
    </submittedName>
</protein>
<sequence length="123" mass="13543">MQRKNGARWKIGYGTVGFLALVLTAALIWYGVASAPPEVPASIRFTPAPVLNPYPELEGLVVRINSASEEELTQLPGIGPARAKAIREYISRFGRIHTPEQLLEIEGIGEQTLENLRPFLAFD</sequence>
<dbReference type="GO" id="GO:0006281">
    <property type="term" value="P:DNA repair"/>
    <property type="evidence" value="ECO:0007669"/>
    <property type="project" value="InterPro"/>
</dbReference>
<evidence type="ECO:0000256" key="1">
    <source>
        <dbReference type="SAM" id="Phobius"/>
    </source>
</evidence>
<keyword evidence="1" id="KW-1133">Transmembrane helix</keyword>
<evidence type="ECO:0000313" key="5">
    <source>
        <dbReference type="Proteomes" id="UP000095765"/>
    </source>
</evidence>
<dbReference type="NCBIfam" id="TIGR00426">
    <property type="entry name" value="competence protein ComEA helix-hairpin-helix repeat region"/>
    <property type="match status" value="1"/>
</dbReference>
<dbReference type="GeneID" id="72462689"/>
<proteinExistence type="predicted"/>
<dbReference type="GO" id="GO:0003677">
    <property type="term" value="F:DNA binding"/>
    <property type="evidence" value="ECO:0007669"/>
    <property type="project" value="InterPro"/>
</dbReference>
<dbReference type="Gene3D" id="1.10.150.320">
    <property type="entry name" value="Photosystem II 12 kDa extrinsic protein"/>
    <property type="match status" value="1"/>
</dbReference>
<dbReference type="EMBL" id="NFKP01000017">
    <property type="protein sequence ID" value="OUP68472.1"/>
    <property type="molecule type" value="Genomic_DNA"/>
</dbReference>
<dbReference type="Proteomes" id="UP000095765">
    <property type="component" value="Unassembled WGS sequence"/>
</dbReference>
<reference evidence="3 5" key="1">
    <citation type="submission" date="2015-09" db="EMBL/GenBank/DDBJ databases">
        <authorList>
            <consortium name="Pathogen Informatics"/>
        </authorList>
    </citation>
    <scope>NUCLEOTIDE SEQUENCE [LARGE SCALE GENOMIC DNA]</scope>
    <source>
        <strain evidence="3 5">2789STDY5834939</strain>
    </source>
</reference>
<keyword evidence="1" id="KW-0472">Membrane</keyword>
<evidence type="ECO:0000313" key="6">
    <source>
        <dbReference type="Proteomes" id="UP000196386"/>
    </source>
</evidence>
<feature type="domain" description="Helix-hairpin-helix DNA-binding motif class 1" evidence="2">
    <location>
        <begin position="100"/>
        <end position="119"/>
    </location>
</feature>
<dbReference type="PANTHER" id="PTHR21180:SF32">
    <property type="entry name" value="ENDONUCLEASE_EXONUCLEASE_PHOSPHATASE FAMILY DOMAIN-CONTAINING PROTEIN 1"/>
    <property type="match status" value="1"/>
</dbReference>
<dbReference type="AlphaFoldDB" id="A0A174T5G1"/>
<feature type="domain" description="Helix-hairpin-helix DNA-binding motif class 1" evidence="2">
    <location>
        <begin position="70"/>
        <end position="89"/>
    </location>
</feature>
<dbReference type="InterPro" id="IPR010994">
    <property type="entry name" value="RuvA_2-like"/>
</dbReference>
<dbReference type="InterPro" id="IPR051675">
    <property type="entry name" value="Endo/Exo/Phosphatase_dom_1"/>
</dbReference>
<dbReference type="EMBL" id="CZBE01000023">
    <property type="protein sequence ID" value="CUQ05344.1"/>
    <property type="molecule type" value="Genomic_DNA"/>
</dbReference>
<dbReference type="Proteomes" id="UP000196386">
    <property type="component" value="Unassembled WGS sequence"/>
</dbReference>
<reference evidence="4" key="3">
    <citation type="journal article" date="2018" name="BMC Genomics">
        <title>Whole genome sequencing and function prediction of 133 gut anaerobes isolated from chicken caecum in pure cultures.</title>
        <authorList>
            <person name="Medvecky M."/>
            <person name="Cejkova D."/>
            <person name="Polansky O."/>
            <person name="Karasova D."/>
            <person name="Kubasova T."/>
            <person name="Cizek A."/>
            <person name="Rychlik I."/>
        </authorList>
    </citation>
    <scope>NUCLEOTIDE SEQUENCE</scope>
    <source>
        <strain evidence="4">An175</strain>
    </source>
</reference>
<dbReference type="SUPFAM" id="SSF47781">
    <property type="entry name" value="RuvA domain 2-like"/>
    <property type="match status" value="1"/>
</dbReference>
<dbReference type="Pfam" id="PF12836">
    <property type="entry name" value="HHH_3"/>
    <property type="match status" value="1"/>
</dbReference>
<gene>
    <name evidence="4" type="ORF">B5F11_12900</name>
    <name evidence="3" type="ORF">ERS852551_02926</name>
</gene>
<dbReference type="InterPro" id="IPR004509">
    <property type="entry name" value="Competence_ComEA_HhH"/>
</dbReference>
<evidence type="ECO:0000259" key="2">
    <source>
        <dbReference type="SMART" id="SM00278"/>
    </source>
</evidence>
<name>A0A174T5G1_9FIRM</name>
<evidence type="ECO:0000313" key="4">
    <source>
        <dbReference type="EMBL" id="OUP68472.1"/>
    </source>
</evidence>
<dbReference type="RefSeq" id="WP_024730778.1">
    <property type="nucleotide sequence ID" value="NZ_CABIWA010000048.1"/>
</dbReference>
<dbReference type="OrthoDB" id="9790239at2"/>
<dbReference type="InterPro" id="IPR003583">
    <property type="entry name" value="Hlx-hairpin-Hlx_DNA-bd_motif"/>
</dbReference>
<reference evidence="6" key="2">
    <citation type="submission" date="2017-04" db="EMBL/GenBank/DDBJ databases">
        <title>Function of individual gut microbiota members based on whole genome sequencing of pure cultures obtained from chicken caecum.</title>
        <authorList>
            <person name="Medvecky M."/>
            <person name="Cejkova D."/>
            <person name="Polansky O."/>
            <person name="Karasova D."/>
            <person name="Kubasova T."/>
            <person name="Cizek A."/>
            <person name="Rychlik I."/>
        </authorList>
    </citation>
    <scope>NUCLEOTIDE SEQUENCE [LARGE SCALE GENOMIC DNA]</scope>
    <source>
        <strain evidence="6">An175</strain>
    </source>
</reference>
<dbReference type="PANTHER" id="PTHR21180">
    <property type="entry name" value="ENDONUCLEASE/EXONUCLEASE/PHOSPHATASE FAMILY DOMAIN-CONTAINING PROTEIN 1"/>
    <property type="match status" value="1"/>
</dbReference>
<feature type="transmembrane region" description="Helical" evidence="1">
    <location>
        <begin position="12"/>
        <end position="32"/>
    </location>
</feature>
<keyword evidence="1" id="KW-0812">Transmembrane</keyword>
<organism evidence="3 5">
    <name type="scientific">Anaerotruncus colihominis</name>
    <dbReference type="NCBI Taxonomy" id="169435"/>
    <lineage>
        <taxon>Bacteria</taxon>
        <taxon>Bacillati</taxon>
        <taxon>Bacillota</taxon>
        <taxon>Clostridia</taxon>
        <taxon>Eubacteriales</taxon>
        <taxon>Oscillospiraceae</taxon>
        <taxon>Anaerotruncus</taxon>
    </lineage>
</organism>
<accession>A0A174T5G1</accession>
<dbReference type="SMART" id="SM00278">
    <property type="entry name" value="HhH1"/>
    <property type="match status" value="2"/>
</dbReference>